<accession>X0Z5Z2</accession>
<proteinExistence type="predicted"/>
<evidence type="ECO:0000313" key="1">
    <source>
        <dbReference type="EMBL" id="GAG64529.1"/>
    </source>
</evidence>
<comment type="caution">
    <text evidence="1">The sequence shown here is derived from an EMBL/GenBank/DDBJ whole genome shotgun (WGS) entry which is preliminary data.</text>
</comment>
<protein>
    <submittedName>
        <fullName evidence="1">Uncharacterized protein</fullName>
    </submittedName>
</protein>
<reference evidence="1" key="1">
    <citation type="journal article" date="2014" name="Front. Microbiol.">
        <title>High frequency of phylogenetically diverse reductive dehalogenase-homologous genes in deep subseafloor sedimentary metagenomes.</title>
        <authorList>
            <person name="Kawai M."/>
            <person name="Futagami T."/>
            <person name="Toyoda A."/>
            <person name="Takaki Y."/>
            <person name="Nishi S."/>
            <person name="Hori S."/>
            <person name="Arai W."/>
            <person name="Tsubouchi T."/>
            <person name="Morono Y."/>
            <person name="Uchiyama I."/>
            <person name="Ito T."/>
            <person name="Fujiyama A."/>
            <person name="Inagaki F."/>
            <person name="Takami H."/>
        </authorList>
    </citation>
    <scope>NUCLEOTIDE SEQUENCE</scope>
    <source>
        <strain evidence="1">Expedition CK06-06</strain>
    </source>
</reference>
<feature type="non-terminal residue" evidence="1">
    <location>
        <position position="44"/>
    </location>
</feature>
<dbReference type="EMBL" id="BART01006489">
    <property type="protein sequence ID" value="GAG64529.1"/>
    <property type="molecule type" value="Genomic_DNA"/>
</dbReference>
<dbReference type="AlphaFoldDB" id="X0Z5Z2"/>
<organism evidence="1">
    <name type="scientific">marine sediment metagenome</name>
    <dbReference type="NCBI Taxonomy" id="412755"/>
    <lineage>
        <taxon>unclassified sequences</taxon>
        <taxon>metagenomes</taxon>
        <taxon>ecological metagenomes</taxon>
    </lineage>
</organism>
<gene>
    <name evidence="1" type="ORF">S01H4_14810</name>
</gene>
<name>X0Z5Z2_9ZZZZ</name>
<sequence length="44" mass="5116">MLSAEDFFDLSDWAHPELFTGNEPVWQAFSRLKSYLSDVLQPNL</sequence>